<dbReference type="InterPro" id="IPR011049">
    <property type="entry name" value="Serralysin-like_metalloprot_C"/>
</dbReference>
<dbReference type="InterPro" id="IPR008635">
    <property type="entry name" value="Coiled_stalk_dom"/>
</dbReference>
<dbReference type="InterPro" id="IPR050938">
    <property type="entry name" value="Collagen_Structural_Proteins"/>
</dbReference>
<feature type="region of interest" description="Disordered" evidence="1">
    <location>
        <begin position="680"/>
        <end position="718"/>
    </location>
</feature>
<dbReference type="RefSeq" id="WP_065237983.1">
    <property type="nucleotide sequence ID" value="NZ_JTJR01000044.1"/>
</dbReference>
<reference evidence="3 4" key="1">
    <citation type="submission" date="2014-11" db="EMBL/GenBank/DDBJ databases">
        <title>Pan-genome of Gallibacterium spp.</title>
        <authorList>
            <person name="Kudirkiene E."/>
            <person name="Bojesen A.M."/>
        </authorList>
    </citation>
    <scope>NUCLEOTIDE SEQUENCE [LARGE SCALE GENOMIC DNA]</scope>
    <source>
        <strain evidence="3 4">59/S3/89</strain>
    </source>
</reference>
<evidence type="ECO:0000256" key="1">
    <source>
        <dbReference type="SAM" id="MobiDB-lite"/>
    </source>
</evidence>
<organism evidence="3 4">
    <name type="scientific">Gallibacterium genomosp. 3</name>
    <dbReference type="NCBI Taxonomy" id="505345"/>
    <lineage>
        <taxon>Bacteria</taxon>
        <taxon>Pseudomonadati</taxon>
        <taxon>Pseudomonadota</taxon>
        <taxon>Gammaproteobacteria</taxon>
        <taxon>Pasteurellales</taxon>
        <taxon>Pasteurellaceae</taxon>
        <taxon>Gallibacterium</taxon>
    </lineage>
</organism>
<accession>A0A1A7PP11</accession>
<proteinExistence type="predicted"/>
<name>A0A1A7PP11_9PAST</name>
<dbReference type="GO" id="GO:0019867">
    <property type="term" value="C:outer membrane"/>
    <property type="evidence" value="ECO:0007669"/>
    <property type="project" value="InterPro"/>
</dbReference>
<evidence type="ECO:0000313" key="4">
    <source>
        <dbReference type="Proteomes" id="UP000092626"/>
    </source>
</evidence>
<dbReference type="Pfam" id="PF05662">
    <property type="entry name" value="YadA_stalk"/>
    <property type="match status" value="3"/>
</dbReference>
<dbReference type="Gene3D" id="6.10.250.2040">
    <property type="match status" value="1"/>
</dbReference>
<dbReference type="Proteomes" id="UP000092626">
    <property type="component" value="Unassembled WGS sequence"/>
</dbReference>
<dbReference type="EMBL" id="JTJR01000044">
    <property type="protein sequence ID" value="OBX03447.1"/>
    <property type="molecule type" value="Genomic_DNA"/>
</dbReference>
<dbReference type="STRING" id="505345.QV06_09840"/>
<dbReference type="SUPFAM" id="SSF101967">
    <property type="entry name" value="Adhesin YadA, collagen-binding domain"/>
    <property type="match status" value="1"/>
</dbReference>
<feature type="domain" description="Trimeric autotransporter adhesin YadA-like stalk" evidence="2">
    <location>
        <begin position="1228"/>
        <end position="1265"/>
    </location>
</feature>
<evidence type="ECO:0000259" key="2">
    <source>
        <dbReference type="Pfam" id="PF05662"/>
    </source>
</evidence>
<dbReference type="PATRIC" id="fig|505345.6.peg.2000"/>
<dbReference type="PANTHER" id="PTHR37456:SF6">
    <property type="entry name" value="COLLAGEN ALPHA-1(XXIII) CHAIN-LIKE ISOFORM X2"/>
    <property type="match status" value="1"/>
</dbReference>
<feature type="domain" description="Trimeric autotransporter adhesin YadA-like stalk" evidence="2">
    <location>
        <begin position="100"/>
        <end position="141"/>
    </location>
</feature>
<protein>
    <recommendedName>
        <fullName evidence="2">Trimeric autotransporter adhesin YadA-like stalk domain-containing protein</fullName>
    </recommendedName>
</protein>
<evidence type="ECO:0000313" key="3">
    <source>
        <dbReference type="EMBL" id="OBX03447.1"/>
    </source>
</evidence>
<feature type="domain" description="Trimeric autotransporter adhesin YadA-like stalk" evidence="2">
    <location>
        <begin position="651"/>
        <end position="688"/>
    </location>
</feature>
<comment type="caution">
    <text evidence="3">The sequence shown here is derived from an EMBL/GenBank/DDBJ whole genome shotgun (WGS) entry which is preliminary data.</text>
</comment>
<sequence length="1317" mass="134592">MSETLTLTGEGTAHNTFGASAQGNIDVVANNTTSPTGLVIKLAQNLADISSIGTGKSDEANSARITFTAGKPAKLNTANEGEPSNEEPAVDPIISMNNAKVAGVLNGAVSSTSKDAINGSQLYDYVGNIRNILGSTFTQGADGKLSADNIGGTGKNTIEEAIASLQESATTAASGFNIAGNSTAQKEGKDTTGSVAPNDTLTINGKVDSGITTVADKSTDTITIDVSDTKKFGTHVGVATISANPTAKLVQEKAVKSYVDALADKIGADPVNGIDGKNGKDGAVADSGTKGIPGKDGAVGPAGKDGLNGTTVANKVQALRDGAAGTVVYTDTSGNRLLVENGKYYQTSIVEGYEKANDGLWYKAEAVNNDGTVNESALETLAEVDRNGKTLATLSEGQADSVIDPADVMLSAVEANGKTQTPTTLANVRSALGLTGKADNTKATGNTDEEIRINTENALKTPEAISLEAAQKVVAGKKKGGTGADKDTIIVDQEGKSGIYALSGAILNKVTTLGDLQAVAQAGLDFGANPTSKTDTTTVHRPLGTQLNIVGKLNKTETAGAVVTSADNYSSDNLATFVDKTNNLIRIGMLKNPSFTGVTLDNGETDTTTAAKIILTPNKPATGDTNAGKTVLNLSNGAEITNDMIADDVVITGVAAGKSKDSAVNLGQLEQLEGKIGLTPTNGVDGKDGKNGLTIDNGRGVPGSNSDDGKVGPAGKDGLNGTTIANKVQGLRDGIAGTVVYTDKAGNRLLAENGEYYDTKLVKGLEKANDGLWYAESDVDTNGNAIGGTGKTLKELATENTALAEGTEKKLKNGGKVLANEVILSAVNANGTVSETTTLANIKGNLDDVGKVITATTDEAALAKVIAQYKDKNPDALSADTKDALINAIKATLTEGDDAAKTAKATETVDNLIADAKVKADKDKELARIEAVRKAVAGDNLDGKGGLLAQTTGLSHAASVGDLQAVALAGLTFVGNDNVNIHRPLGTTFKIIGATGLTYTTEDKPTDNTVENTKAYASDYSASNLITHQDSDDTLRIEMKKLPHFEGIVINGTDGDDGANRQGKDGFIGVNDQGEVVIINGIDGKNGKNGDKGLDGKDGSKIITEKDLSGENATVKLAYATDGTGYQVEDPDSTTDPKAKKTVQKGEVKLGDGLHFNNGTNITAEIGANGVVKYNLNDVLNNIKSIGGGTSTDTKEARITFINGKAQDDPDTKDVDETTPAISVNNARVTNVATGTQANDAVNKGQLDALAAQIGITTNGKDGINGIDGYDGKAGKAGDIGQRGVPGQNGLNGADGLPLVGPAGKDGLNGTTIVNKV</sequence>
<feature type="region of interest" description="Disordered" evidence="1">
    <location>
        <begin position="277"/>
        <end position="306"/>
    </location>
</feature>
<dbReference type="PANTHER" id="PTHR37456">
    <property type="entry name" value="SI:CH211-266K2.1"/>
    <property type="match status" value="1"/>
</dbReference>
<gene>
    <name evidence="3" type="ORF">QV06_09840</name>
</gene>